<dbReference type="PANTHER" id="PTHR31672">
    <property type="entry name" value="BNACNNG10540D PROTEIN"/>
    <property type="match status" value="1"/>
</dbReference>
<dbReference type="InterPro" id="IPR036047">
    <property type="entry name" value="F-box-like_dom_sf"/>
</dbReference>
<reference evidence="2 3" key="1">
    <citation type="submission" date="2024-04" db="EMBL/GenBank/DDBJ databases">
        <authorList>
            <person name="Fracassetti M."/>
        </authorList>
    </citation>
    <scope>NUCLEOTIDE SEQUENCE [LARGE SCALE GENOMIC DNA]</scope>
</reference>
<dbReference type="PANTHER" id="PTHR31672:SF13">
    <property type="entry name" value="F-BOX PROTEIN CPR30-LIKE"/>
    <property type="match status" value="1"/>
</dbReference>
<sequence>MINQRIPEELIIEILWRLPTGGECIGRLRCVCKSWRAILSDPSFILRQQKSADSRHLQIMLNFRDENGRSVYSFHSADTLEPLLPAASPVQLLPFNPENPLKDDYHYHDRVIEVAGYCNGLICISDGDYDLILWNPATSETKVLSLPRNRRYRAELHAVGFGFDSKSNDYKIVRQLDYSDGSWGYNYTAEVYSLRTDSWTKIADREDGYNPVLPSRRITQLHKGKLYWMMGHGEGLLFDSFDLSSHEFRTVDLPRPSSQDVYIQRECSCLLNEESMVAFFPLYDDDDKMRRKNPRSWEMWVLLKYWVSESWTKVQVIASGALAATIPYSIGISSNLKCLVMVICDGTSTTKCYDTYRFGENDISCMVFHSEKGKFGDLEIKARNIPLMINYVPSEVRIRDY</sequence>
<evidence type="ECO:0000313" key="2">
    <source>
        <dbReference type="EMBL" id="CAL1373033.1"/>
    </source>
</evidence>
<accession>A0AAV2DIK1</accession>
<dbReference type="NCBIfam" id="TIGR01640">
    <property type="entry name" value="F_box_assoc_1"/>
    <property type="match status" value="1"/>
</dbReference>
<protein>
    <recommendedName>
        <fullName evidence="1">F-box domain-containing protein</fullName>
    </recommendedName>
</protein>
<dbReference type="InterPro" id="IPR006527">
    <property type="entry name" value="F-box-assoc_dom_typ1"/>
</dbReference>
<dbReference type="InterPro" id="IPR001810">
    <property type="entry name" value="F-box_dom"/>
</dbReference>
<dbReference type="InterPro" id="IPR050796">
    <property type="entry name" value="SCF_F-box_component"/>
</dbReference>
<dbReference type="SUPFAM" id="SSF81383">
    <property type="entry name" value="F-box domain"/>
    <property type="match status" value="1"/>
</dbReference>
<evidence type="ECO:0000313" key="3">
    <source>
        <dbReference type="Proteomes" id="UP001497516"/>
    </source>
</evidence>
<dbReference type="Pfam" id="PF12937">
    <property type="entry name" value="F-box-like"/>
    <property type="match status" value="1"/>
</dbReference>
<keyword evidence="3" id="KW-1185">Reference proteome</keyword>
<dbReference type="Pfam" id="PF07734">
    <property type="entry name" value="FBA_1"/>
    <property type="match status" value="1"/>
</dbReference>
<dbReference type="SMART" id="SM00256">
    <property type="entry name" value="FBOX"/>
    <property type="match status" value="1"/>
</dbReference>
<dbReference type="InterPro" id="IPR017451">
    <property type="entry name" value="F-box-assoc_interact_dom"/>
</dbReference>
<dbReference type="CDD" id="cd22157">
    <property type="entry name" value="F-box_AtFBW1-like"/>
    <property type="match status" value="1"/>
</dbReference>
<dbReference type="InterPro" id="IPR011043">
    <property type="entry name" value="Gal_Oxase/kelch_b-propeller"/>
</dbReference>
<feature type="domain" description="F-box" evidence="1">
    <location>
        <begin position="6"/>
        <end position="48"/>
    </location>
</feature>
<dbReference type="EMBL" id="OZ034815">
    <property type="protein sequence ID" value="CAL1373033.1"/>
    <property type="molecule type" value="Genomic_DNA"/>
</dbReference>
<name>A0AAV2DIK1_9ROSI</name>
<organism evidence="2 3">
    <name type="scientific">Linum trigynum</name>
    <dbReference type="NCBI Taxonomy" id="586398"/>
    <lineage>
        <taxon>Eukaryota</taxon>
        <taxon>Viridiplantae</taxon>
        <taxon>Streptophyta</taxon>
        <taxon>Embryophyta</taxon>
        <taxon>Tracheophyta</taxon>
        <taxon>Spermatophyta</taxon>
        <taxon>Magnoliopsida</taxon>
        <taxon>eudicotyledons</taxon>
        <taxon>Gunneridae</taxon>
        <taxon>Pentapetalae</taxon>
        <taxon>rosids</taxon>
        <taxon>fabids</taxon>
        <taxon>Malpighiales</taxon>
        <taxon>Linaceae</taxon>
        <taxon>Linum</taxon>
    </lineage>
</organism>
<dbReference type="Proteomes" id="UP001497516">
    <property type="component" value="Chromosome 2"/>
</dbReference>
<evidence type="ECO:0000259" key="1">
    <source>
        <dbReference type="SMART" id="SM00256"/>
    </source>
</evidence>
<gene>
    <name evidence="2" type="ORF">LTRI10_LOCUS14989</name>
</gene>
<dbReference type="AlphaFoldDB" id="A0AAV2DIK1"/>
<dbReference type="SUPFAM" id="SSF50965">
    <property type="entry name" value="Galactose oxidase, central domain"/>
    <property type="match status" value="1"/>
</dbReference>
<dbReference type="Gene3D" id="1.20.1280.50">
    <property type="match status" value="1"/>
</dbReference>
<proteinExistence type="predicted"/>